<sequence>MNLANVPLGKEAPEKFNVIIEIPRGSSNKYEMDKETGLIKLDRVFYSSVYYPLDYGFLPQTHWHDGDALDALVLTTHALLPGVLVEVKPIGVLNLIDNGDKDEKIIGVAVGDPRMEEYKDIDDLTEHLRKEIAHFYEVYKDLEGKKVQVVSWGNAEEAKKVIKEGMEMHRKLKTQS</sequence>
<feature type="binding site" evidence="7">
    <location>
        <position position="102"/>
    </location>
    <ligand>
        <name>Mg(2+)</name>
        <dbReference type="ChEBI" id="CHEBI:18420"/>
        <label>1</label>
    </ligand>
</feature>
<dbReference type="STRING" id="1797298.A2988_01860"/>
<dbReference type="GO" id="GO:0004427">
    <property type="term" value="F:inorganic diphosphate phosphatase activity"/>
    <property type="evidence" value="ECO:0007669"/>
    <property type="project" value="UniProtKB-UniRule"/>
</dbReference>
<comment type="subcellular location">
    <subcellularLocation>
        <location evidence="7">Cytoplasm</location>
    </subcellularLocation>
</comment>
<accession>A0A1F5BUC2</accession>
<evidence type="ECO:0000256" key="4">
    <source>
        <dbReference type="ARBA" id="ARBA00022801"/>
    </source>
</evidence>
<dbReference type="GO" id="GO:0005737">
    <property type="term" value="C:cytoplasm"/>
    <property type="evidence" value="ECO:0007669"/>
    <property type="project" value="UniProtKB-SubCell"/>
</dbReference>
<feature type="binding site" evidence="7">
    <location>
        <position position="139"/>
    </location>
    <ligand>
        <name>substrate</name>
    </ligand>
</feature>
<dbReference type="SUPFAM" id="SSF50324">
    <property type="entry name" value="Inorganic pyrophosphatase"/>
    <property type="match status" value="1"/>
</dbReference>
<dbReference type="FunFam" id="3.90.80.10:FF:000003">
    <property type="entry name" value="Inorganic pyrophosphatase"/>
    <property type="match status" value="1"/>
</dbReference>
<dbReference type="Gene3D" id="3.90.80.10">
    <property type="entry name" value="Inorganic pyrophosphatase"/>
    <property type="match status" value="1"/>
</dbReference>
<dbReference type="PANTHER" id="PTHR10286">
    <property type="entry name" value="INORGANIC PYROPHOSPHATASE"/>
    <property type="match status" value="1"/>
</dbReference>
<evidence type="ECO:0000313" key="9">
    <source>
        <dbReference type="Proteomes" id="UP000176650"/>
    </source>
</evidence>
<proteinExistence type="inferred from homology"/>
<evidence type="ECO:0000256" key="3">
    <source>
        <dbReference type="ARBA" id="ARBA00022723"/>
    </source>
</evidence>
<keyword evidence="3 7" id="KW-0479">Metal-binding</keyword>
<comment type="function">
    <text evidence="7">Catalyzes the hydrolysis of inorganic pyrophosphate (PPi) forming two phosphate ions.</text>
</comment>
<evidence type="ECO:0000256" key="2">
    <source>
        <dbReference type="ARBA" id="ARBA00022490"/>
    </source>
</evidence>
<keyword evidence="2 7" id="KW-0963">Cytoplasm</keyword>
<reference evidence="8 9" key="1">
    <citation type="journal article" date="2016" name="Nat. Commun.">
        <title>Thousands of microbial genomes shed light on interconnected biogeochemical processes in an aquifer system.</title>
        <authorList>
            <person name="Anantharaman K."/>
            <person name="Brown C.T."/>
            <person name="Hug L.A."/>
            <person name="Sharon I."/>
            <person name="Castelle C.J."/>
            <person name="Probst A.J."/>
            <person name="Thomas B.C."/>
            <person name="Singh A."/>
            <person name="Wilkins M.J."/>
            <person name="Karaoz U."/>
            <person name="Brodie E.L."/>
            <person name="Williams K.H."/>
            <person name="Hubbard S.S."/>
            <person name="Banfield J.F."/>
        </authorList>
    </citation>
    <scope>NUCLEOTIDE SEQUENCE [LARGE SCALE GENOMIC DNA]</scope>
</reference>
<dbReference type="InterPro" id="IPR036649">
    <property type="entry name" value="Pyrophosphatase_sf"/>
</dbReference>
<dbReference type="InterPro" id="IPR008162">
    <property type="entry name" value="Pyrophosphatase"/>
</dbReference>
<keyword evidence="5 7" id="KW-0460">Magnesium</keyword>
<feature type="binding site" evidence="7">
    <location>
        <position position="55"/>
    </location>
    <ligand>
        <name>substrate</name>
    </ligand>
</feature>
<dbReference type="GO" id="GO:0000287">
    <property type="term" value="F:magnesium ion binding"/>
    <property type="evidence" value="ECO:0007669"/>
    <property type="project" value="UniProtKB-UniRule"/>
</dbReference>
<keyword evidence="4 7" id="KW-0378">Hydrolase</keyword>
<feature type="binding site" evidence="7">
    <location>
        <position position="43"/>
    </location>
    <ligand>
        <name>substrate</name>
    </ligand>
</feature>
<evidence type="ECO:0000256" key="6">
    <source>
        <dbReference type="ARBA" id="ARBA00047820"/>
    </source>
</evidence>
<dbReference type="GO" id="GO:0006796">
    <property type="term" value="P:phosphate-containing compound metabolic process"/>
    <property type="evidence" value="ECO:0007669"/>
    <property type="project" value="InterPro"/>
</dbReference>
<comment type="caution">
    <text evidence="8">The sequence shown here is derived from an EMBL/GenBank/DDBJ whole genome shotgun (WGS) entry which is preliminary data.</text>
</comment>
<dbReference type="AlphaFoldDB" id="A0A1F5BUC2"/>
<evidence type="ECO:0000313" key="8">
    <source>
        <dbReference type="EMBL" id="OGD34200.1"/>
    </source>
</evidence>
<protein>
    <recommendedName>
        <fullName evidence="7">Inorganic pyrophosphatase</fullName>
        <ecNumber evidence="7">3.6.1.1</ecNumber>
    </recommendedName>
    <alternativeName>
        <fullName evidence="7">Pyrophosphate phospho-hydrolase</fullName>
        <shortName evidence="7">PPase</shortName>
    </alternativeName>
</protein>
<name>A0A1F5BUC2_9BACT</name>
<evidence type="ECO:0000256" key="5">
    <source>
        <dbReference type="ARBA" id="ARBA00022842"/>
    </source>
</evidence>
<dbReference type="EC" id="3.6.1.1" evidence="7"/>
<dbReference type="CDD" id="cd00412">
    <property type="entry name" value="pyrophosphatase"/>
    <property type="match status" value="1"/>
</dbReference>
<feature type="binding site" evidence="7">
    <location>
        <position position="29"/>
    </location>
    <ligand>
        <name>substrate</name>
    </ligand>
</feature>
<comment type="subunit">
    <text evidence="7">Homohexamer.</text>
</comment>
<dbReference type="Pfam" id="PF00719">
    <property type="entry name" value="Pyrophosphatase"/>
    <property type="match status" value="1"/>
</dbReference>
<organism evidence="8 9">
    <name type="scientific">Candidatus Azambacteria bacterium RIFCSPLOWO2_01_FULL_46_25</name>
    <dbReference type="NCBI Taxonomy" id="1797298"/>
    <lineage>
        <taxon>Bacteria</taxon>
        <taxon>Candidatus Azamiibacteriota</taxon>
    </lineage>
</organism>
<comment type="cofactor">
    <cofactor evidence="1 7">
        <name>Mg(2+)</name>
        <dbReference type="ChEBI" id="CHEBI:18420"/>
    </cofactor>
</comment>
<feature type="binding site" evidence="7">
    <location>
        <position position="70"/>
    </location>
    <ligand>
        <name>Mg(2+)</name>
        <dbReference type="ChEBI" id="CHEBI:18420"/>
        <label>1</label>
    </ligand>
</feature>
<evidence type="ECO:0000256" key="7">
    <source>
        <dbReference type="HAMAP-Rule" id="MF_00209"/>
    </source>
</evidence>
<feature type="binding site" evidence="7">
    <location>
        <position position="70"/>
    </location>
    <ligand>
        <name>Mg(2+)</name>
        <dbReference type="ChEBI" id="CHEBI:18420"/>
        <label>2</label>
    </ligand>
</feature>
<dbReference type="EMBL" id="MEYS01000002">
    <property type="protein sequence ID" value="OGD34200.1"/>
    <property type="molecule type" value="Genomic_DNA"/>
</dbReference>
<evidence type="ECO:0000256" key="1">
    <source>
        <dbReference type="ARBA" id="ARBA00001946"/>
    </source>
</evidence>
<feature type="binding site" evidence="7">
    <location>
        <position position="65"/>
    </location>
    <ligand>
        <name>Mg(2+)</name>
        <dbReference type="ChEBI" id="CHEBI:18420"/>
        <label>1</label>
    </ligand>
</feature>
<comment type="catalytic activity">
    <reaction evidence="6 7">
        <text>diphosphate + H2O = 2 phosphate + H(+)</text>
        <dbReference type="Rhea" id="RHEA:24576"/>
        <dbReference type="ChEBI" id="CHEBI:15377"/>
        <dbReference type="ChEBI" id="CHEBI:15378"/>
        <dbReference type="ChEBI" id="CHEBI:33019"/>
        <dbReference type="ChEBI" id="CHEBI:43474"/>
        <dbReference type="EC" id="3.6.1.1"/>
    </reaction>
</comment>
<comment type="similarity">
    <text evidence="7">Belongs to the PPase family.</text>
</comment>
<dbReference type="Proteomes" id="UP000176650">
    <property type="component" value="Unassembled WGS sequence"/>
</dbReference>
<gene>
    <name evidence="7" type="primary">ppa</name>
    <name evidence="8" type="ORF">A2988_01860</name>
</gene>
<dbReference type="HAMAP" id="MF_00209">
    <property type="entry name" value="Inorganic_PPase"/>
    <property type="match status" value="1"/>
</dbReference>